<protein>
    <recommendedName>
        <fullName evidence="2">DUF7848 domain-containing protein</fullName>
    </recommendedName>
</protein>
<evidence type="ECO:0000256" key="1">
    <source>
        <dbReference type="SAM" id="MobiDB-lite"/>
    </source>
</evidence>
<reference evidence="4" key="1">
    <citation type="journal article" date="2019" name="Int. J. Syst. Evol. Microbiol.">
        <title>The Global Catalogue of Microorganisms (GCM) 10K type strain sequencing project: providing services to taxonomists for standard genome sequencing and annotation.</title>
        <authorList>
            <consortium name="The Broad Institute Genomics Platform"/>
            <consortium name="The Broad Institute Genome Sequencing Center for Infectious Disease"/>
            <person name="Wu L."/>
            <person name="Ma J."/>
        </authorList>
    </citation>
    <scope>NUCLEOTIDE SEQUENCE [LARGE SCALE GENOMIC DNA]</scope>
    <source>
        <strain evidence="4">JCM 4376</strain>
    </source>
</reference>
<dbReference type="Pfam" id="PF25232">
    <property type="entry name" value="DUF7848"/>
    <property type="match status" value="1"/>
</dbReference>
<feature type="compositionally biased region" description="Basic and acidic residues" evidence="1">
    <location>
        <begin position="60"/>
        <end position="79"/>
    </location>
</feature>
<evidence type="ECO:0000259" key="2">
    <source>
        <dbReference type="Pfam" id="PF25232"/>
    </source>
</evidence>
<evidence type="ECO:0000313" key="3">
    <source>
        <dbReference type="EMBL" id="GGV82920.1"/>
    </source>
</evidence>
<evidence type="ECO:0000313" key="4">
    <source>
        <dbReference type="Proteomes" id="UP000660675"/>
    </source>
</evidence>
<dbReference type="Proteomes" id="UP000660675">
    <property type="component" value="Unassembled WGS sequence"/>
</dbReference>
<keyword evidence="4" id="KW-1185">Reference proteome</keyword>
<name>A0ABQ2VX73_9ACTN</name>
<gene>
    <name evidence="3" type="ORF">GCM10015535_24950</name>
</gene>
<feature type="region of interest" description="Disordered" evidence="1">
    <location>
        <begin position="44"/>
        <end position="90"/>
    </location>
</feature>
<sequence length="143" mass="15639">MGADVLSAARKVLADPLSPHAEVRYATLRLSECLTDALRIAESRGLRLSAPDAEEDDSDSEHPPRLPHDPRDSAVRPAHDPPPGRGRVDLRSVLRCAGLLGGFRPAGHQETAQEWALAHTGRNPTHDLFRRVVTDHAPVTRDE</sequence>
<comment type="caution">
    <text evidence="3">The sequence shown here is derived from an EMBL/GenBank/DDBJ whole genome shotgun (WGS) entry which is preliminary data.</text>
</comment>
<dbReference type="InterPro" id="IPR057170">
    <property type="entry name" value="DUF7848"/>
</dbReference>
<dbReference type="EMBL" id="BMTF01000007">
    <property type="protein sequence ID" value="GGV82920.1"/>
    <property type="molecule type" value="Genomic_DNA"/>
</dbReference>
<proteinExistence type="predicted"/>
<accession>A0ABQ2VX73</accession>
<organism evidence="3 4">
    <name type="scientific">Streptomyces gelaticus</name>
    <dbReference type="NCBI Taxonomy" id="285446"/>
    <lineage>
        <taxon>Bacteria</taxon>
        <taxon>Bacillati</taxon>
        <taxon>Actinomycetota</taxon>
        <taxon>Actinomycetes</taxon>
        <taxon>Kitasatosporales</taxon>
        <taxon>Streptomycetaceae</taxon>
        <taxon>Streptomyces</taxon>
    </lineage>
</organism>
<feature type="domain" description="DUF7848" evidence="2">
    <location>
        <begin position="105"/>
        <end position="141"/>
    </location>
</feature>